<evidence type="ECO:0000313" key="1">
    <source>
        <dbReference type="EMBL" id="TNN34276.1"/>
    </source>
</evidence>
<accession>A0A4Z2EZ88</accession>
<dbReference type="Proteomes" id="UP000314294">
    <property type="component" value="Unassembled WGS sequence"/>
</dbReference>
<evidence type="ECO:0000313" key="2">
    <source>
        <dbReference type="Proteomes" id="UP000314294"/>
    </source>
</evidence>
<comment type="caution">
    <text evidence="1">The sequence shown here is derived from an EMBL/GenBank/DDBJ whole genome shotgun (WGS) entry which is preliminary data.</text>
</comment>
<sequence>MQRLWRSSVCIDVTQEEQSASPPDPTECLCSGPPPPRPLVSIGGATCSRAHLQTRLPPGPMITIWTLLPSFIQRESGTRRGGSVVLDVLPVCQLLLWMLCAGVGGRGGGATALGAASYTEVSGAALGLQ</sequence>
<protein>
    <submittedName>
        <fullName evidence="1">Uncharacterized protein</fullName>
    </submittedName>
</protein>
<name>A0A4Z2EZ88_9TELE</name>
<organism evidence="1 2">
    <name type="scientific">Liparis tanakae</name>
    <name type="common">Tanaka's snailfish</name>
    <dbReference type="NCBI Taxonomy" id="230148"/>
    <lineage>
        <taxon>Eukaryota</taxon>
        <taxon>Metazoa</taxon>
        <taxon>Chordata</taxon>
        <taxon>Craniata</taxon>
        <taxon>Vertebrata</taxon>
        <taxon>Euteleostomi</taxon>
        <taxon>Actinopterygii</taxon>
        <taxon>Neopterygii</taxon>
        <taxon>Teleostei</taxon>
        <taxon>Neoteleostei</taxon>
        <taxon>Acanthomorphata</taxon>
        <taxon>Eupercaria</taxon>
        <taxon>Perciformes</taxon>
        <taxon>Cottioidei</taxon>
        <taxon>Cottales</taxon>
        <taxon>Liparidae</taxon>
        <taxon>Liparis</taxon>
    </lineage>
</organism>
<gene>
    <name evidence="1" type="ORF">EYF80_055560</name>
</gene>
<reference evidence="1 2" key="1">
    <citation type="submission" date="2019-03" db="EMBL/GenBank/DDBJ databases">
        <title>First draft genome of Liparis tanakae, snailfish: a comprehensive survey of snailfish specific genes.</title>
        <authorList>
            <person name="Kim W."/>
            <person name="Song I."/>
            <person name="Jeong J.-H."/>
            <person name="Kim D."/>
            <person name="Kim S."/>
            <person name="Ryu S."/>
            <person name="Song J.Y."/>
            <person name="Lee S.K."/>
        </authorList>
    </citation>
    <scope>NUCLEOTIDE SEQUENCE [LARGE SCALE GENOMIC DNA]</scope>
    <source>
        <tissue evidence="1">Muscle</tissue>
    </source>
</reference>
<proteinExistence type="predicted"/>
<dbReference type="EMBL" id="SRLO01002001">
    <property type="protein sequence ID" value="TNN34276.1"/>
    <property type="molecule type" value="Genomic_DNA"/>
</dbReference>
<keyword evidence="2" id="KW-1185">Reference proteome</keyword>
<dbReference type="AlphaFoldDB" id="A0A4Z2EZ88"/>